<sequence>MTELSHWWPLHDQDALLSELEAAYADPSRGYHDTRHLEEVFERLVELAPSTPFDREPVLLAAWFHDAVYDGQPGAEERSAQWAEAALAQHPQVAEVARLAEHHRPADADLNGCALSDADLGILAASPQRYEQYVASVRREYAHVEEGDFAAGRAAILTDLLAKPTLFHTEHARAEWESVARANVEAEISRLRRP</sequence>
<dbReference type="PANTHER" id="PTHR21174:SF0">
    <property type="entry name" value="HD PHOSPHOHYDROLASE FAMILY PROTEIN-RELATED"/>
    <property type="match status" value="1"/>
</dbReference>
<dbReference type="PIRSF" id="PIRSF035170">
    <property type="entry name" value="HD_phosphohydro"/>
    <property type="match status" value="1"/>
</dbReference>
<proteinExistence type="predicted"/>
<accession>A0A2P2CC83</accession>
<dbReference type="AlphaFoldDB" id="A0A2P2CC83"/>
<name>A0A2P2CC83_9ZZZZ</name>
<dbReference type="Pfam" id="PF01966">
    <property type="entry name" value="HD"/>
    <property type="match status" value="1"/>
</dbReference>
<protein>
    <recommendedName>
        <fullName evidence="1">HD domain-containing protein</fullName>
    </recommendedName>
</protein>
<dbReference type="Gene3D" id="1.10.3210.10">
    <property type="entry name" value="Hypothetical protein af1432"/>
    <property type="match status" value="1"/>
</dbReference>
<dbReference type="InterPro" id="IPR009218">
    <property type="entry name" value="HD_phosphohydro"/>
</dbReference>
<feature type="domain" description="HD" evidence="1">
    <location>
        <begin position="35"/>
        <end position="107"/>
    </location>
</feature>
<dbReference type="InterPro" id="IPR006674">
    <property type="entry name" value="HD_domain"/>
</dbReference>
<evidence type="ECO:0000259" key="1">
    <source>
        <dbReference type="Pfam" id="PF01966"/>
    </source>
</evidence>
<gene>
    <name evidence="2" type="ORF">NOCA2640009</name>
</gene>
<dbReference type="EMBL" id="CZKA01000061">
    <property type="protein sequence ID" value="CUR59595.1"/>
    <property type="molecule type" value="Genomic_DNA"/>
</dbReference>
<evidence type="ECO:0000313" key="2">
    <source>
        <dbReference type="EMBL" id="CUR59595.1"/>
    </source>
</evidence>
<reference evidence="2" key="1">
    <citation type="submission" date="2015-08" db="EMBL/GenBank/DDBJ databases">
        <authorList>
            <person name="Babu N.S."/>
            <person name="Beckwith C.J."/>
            <person name="Beseler K.G."/>
            <person name="Brison A."/>
            <person name="Carone J.V."/>
            <person name="Caskin T.P."/>
            <person name="Diamond M."/>
            <person name="Durham M.E."/>
            <person name="Foxe J.M."/>
            <person name="Go M."/>
            <person name="Henderson B.A."/>
            <person name="Jones I.B."/>
            <person name="McGettigan J.A."/>
            <person name="Micheletti S.J."/>
            <person name="Nasrallah M.E."/>
            <person name="Ortiz D."/>
            <person name="Piller C.R."/>
            <person name="Privatt S.R."/>
            <person name="Schneider S.L."/>
            <person name="Sharp S."/>
            <person name="Smith T.C."/>
            <person name="Stanton J.D."/>
            <person name="Ullery H.E."/>
            <person name="Wilson R.J."/>
            <person name="Serrano M.G."/>
            <person name="Buck G."/>
            <person name="Lee V."/>
            <person name="Wang Y."/>
            <person name="Carvalho R."/>
            <person name="Voegtly L."/>
            <person name="Shi R."/>
            <person name="Duckworth R."/>
            <person name="Johnson A."/>
            <person name="Loviza R."/>
            <person name="Walstead R."/>
            <person name="Shah Z."/>
            <person name="Kiflezghi M."/>
            <person name="Wade K."/>
            <person name="Ball S.L."/>
            <person name="Bradley K.W."/>
            <person name="Asai D.J."/>
            <person name="Bowman C.A."/>
            <person name="Russell D.A."/>
            <person name="Pope W.H."/>
            <person name="Jacobs-Sera D."/>
            <person name="Hendrix R.W."/>
            <person name="Hatfull G.F."/>
        </authorList>
    </citation>
    <scope>NUCLEOTIDE SEQUENCE</scope>
</reference>
<dbReference type="SUPFAM" id="SSF109604">
    <property type="entry name" value="HD-domain/PDEase-like"/>
    <property type="match status" value="1"/>
</dbReference>
<organism evidence="2">
    <name type="scientific">metagenome</name>
    <dbReference type="NCBI Taxonomy" id="256318"/>
    <lineage>
        <taxon>unclassified sequences</taxon>
        <taxon>metagenomes</taxon>
    </lineage>
</organism>
<dbReference type="PANTHER" id="PTHR21174">
    <property type="match status" value="1"/>
</dbReference>